<dbReference type="EMBL" id="LVJH01000048">
    <property type="protein sequence ID" value="OAB38366.1"/>
    <property type="molecule type" value="Genomic_DNA"/>
</dbReference>
<dbReference type="AlphaFoldDB" id="A0A168HNE9"/>
<evidence type="ECO:0008006" key="3">
    <source>
        <dbReference type="Google" id="ProtNLM"/>
    </source>
</evidence>
<dbReference type="InterPro" id="IPR026838">
    <property type="entry name" value="YheC/D"/>
</dbReference>
<dbReference type="Gene3D" id="3.30.470.20">
    <property type="entry name" value="ATP-grasp fold, B domain"/>
    <property type="match status" value="1"/>
</dbReference>
<dbReference type="Proteomes" id="UP000076967">
    <property type="component" value="Unassembled WGS sequence"/>
</dbReference>
<dbReference type="Pfam" id="PF14398">
    <property type="entry name" value="ATPgrasp_YheCD"/>
    <property type="match status" value="1"/>
</dbReference>
<accession>A0A168HNE9</accession>
<dbReference type="RefSeq" id="WP_068536207.1">
    <property type="nucleotide sequence ID" value="NZ_LVJH01000048.1"/>
</dbReference>
<dbReference type="OrthoDB" id="7869153at2"/>
<evidence type="ECO:0000313" key="1">
    <source>
        <dbReference type="EMBL" id="OAB38366.1"/>
    </source>
</evidence>
<keyword evidence="2" id="KW-1185">Reference proteome</keyword>
<name>A0A168HNE9_9BACL</name>
<dbReference type="STRING" id="494026.PGLA_19920"/>
<protein>
    <recommendedName>
        <fullName evidence="3">ATP-grasp domain-containing protein</fullName>
    </recommendedName>
</protein>
<sequence>MKHKFISSKMKKGQPLLNDRFLSRHVPQTRWYRDATLTMMLREFPVLYIKPDNGSAGTGIIRVKRLNRSESLISYKTKSIICRNRNIVFEVVKRMRRGKKYIIQRGITLATYRNKPFDLRIVLQKPSNRWLLTWMSAKVAPRSNSIVTNVAKGARDARIKEILRGADQPLHVSRVLKTLSGVSYKIARKLGSRFPFRIIGLDMGIDKKGKVWFIEANTKPNFHGLKKLDPIQYRRYLHAKRRIEARR</sequence>
<evidence type="ECO:0000313" key="2">
    <source>
        <dbReference type="Proteomes" id="UP000076967"/>
    </source>
</evidence>
<dbReference type="SUPFAM" id="SSF56059">
    <property type="entry name" value="Glutathione synthetase ATP-binding domain-like"/>
    <property type="match status" value="1"/>
</dbReference>
<comment type="caution">
    <text evidence="1">The sequence shown here is derived from an EMBL/GenBank/DDBJ whole genome shotgun (WGS) entry which is preliminary data.</text>
</comment>
<gene>
    <name evidence="1" type="ORF">PGLA_19920</name>
</gene>
<reference evidence="1 2" key="1">
    <citation type="submission" date="2016-03" db="EMBL/GenBank/DDBJ databases">
        <title>Draft genome sequence of Paenibacillus glacialis DSM 22343.</title>
        <authorList>
            <person name="Shin S.-K."/>
            <person name="Yi H."/>
        </authorList>
    </citation>
    <scope>NUCLEOTIDE SEQUENCE [LARGE SCALE GENOMIC DNA]</scope>
    <source>
        <strain evidence="1 2">DSM 22343</strain>
    </source>
</reference>
<organism evidence="1 2">
    <name type="scientific">Paenibacillus glacialis</name>
    <dbReference type="NCBI Taxonomy" id="494026"/>
    <lineage>
        <taxon>Bacteria</taxon>
        <taxon>Bacillati</taxon>
        <taxon>Bacillota</taxon>
        <taxon>Bacilli</taxon>
        <taxon>Bacillales</taxon>
        <taxon>Paenibacillaceae</taxon>
        <taxon>Paenibacillus</taxon>
    </lineage>
</organism>
<proteinExistence type="predicted"/>